<gene>
    <name evidence="1" type="ORF">TWF970_011507</name>
</gene>
<organism evidence="1 2">
    <name type="scientific">Orbilia oligospora</name>
    <name type="common">Nematode-trapping fungus</name>
    <name type="synonym">Arthrobotrys oligospora</name>
    <dbReference type="NCBI Taxonomy" id="2813651"/>
    <lineage>
        <taxon>Eukaryota</taxon>
        <taxon>Fungi</taxon>
        <taxon>Dikarya</taxon>
        <taxon>Ascomycota</taxon>
        <taxon>Pezizomycotina</taxon>
        <taxon>Orbiliomycetes</taxon>
        <taxon>Orbiliales</taxon>
        <taxon>Orbiliaceae</taxon>
        <taxon>Orbilia</taxon>
    </lineage>
</organism>
<proteinExistence type="predicted"/>
<name>A0A7C8VBU2_ORBOL</name>
<accession>A0A7C8VBU2</accession>
<evidence type="ECO:0000313" key="2">
    <source>
        <dbReference type="Proteomes" id="UP000474640"/>
    </source>
</evidence>
<comment type="caution">
    <text evidence="1">The sequence shown here is derived from an EMBL/GenBank/DDBJ whole genome shotgun (WGS) entry which is preliminary data.</text>
</comment>
<reference evidence="1 2" key="1">
    <citation type="submission" date="2020-01" db="EMBL/GenBank/DDBJ databases">
        <authorList>
            <person name="Palmer J.M."/>
        </authorList>
    </citation>
    <scope>NUCLEOTIDE SEQUENCE [LARGE SCALE GENOMIC DNA]</scope>
    <source>
        <strain evidence="1 2">TWF970</strain>
    </source>
</reference>
<dbReference type="EMBL" id="JAABOJ010000009">
    <property type="protein sequence ID" value="KAF3284287.1"/>
    <property type="molecule type" value="Genomic_DNA"/>
</dbReference>
<sequence length="151" mass="16690">MCGKNKKRAVSAEYGFSYETTGNPVTEEQFCLGRLGPLLLDTHITSPILDGDHLSEWFEAILENTGAIAVQTYSIAEHLSSWRSVQKTYWEFEDILKKGGIEVINGPCSSPSGTKMLCEMLVYQRGKALNKFETAKSYSGSEGRAADAVWV</sequence>
<protein>
    <submittedName>
        <fullName evidence="1">Uncharacterized protein</fullName>
    </submittedName>
</protein>
<evidence type="ECO:0000313" key="1">
    <source>
        <dbReference type="EMBL" id="KAF3284287.1"/>
    </source>
</evidence>
<dbReference type="AlphaFoldDB" id="A0A7C8VBU2"/>
<dbReference type="Proteomes" id="UP000474640">
    <property type="component" value="Unassembled WGS sequence"/>
</dbReference>